<gene>
    <name evidence="1" type="ORF">AT728_16250</name>
</gene>
<dbReference type="Proteomes" id="UP000054804">
    <property type="component" value="Unassembled WGS sequence"/>
</dbReference>
<comment type="caution">
    <text evidence="1">The sequence shown here is derived from an EMBL/GenBank/DDBJ whole genome shotgun (WGS) entry which is preliminary data.</text>
</comment>
<sequence length="152" mass="17248">MSSAPEPSRLHVVDLTAADGEAVFDFLVPRLRAQMDEHRFGTPPYNTASALDAIVRRADHAVRRHSQNLAADSFYDSRERLRCLHALQDAWNLLWEAAFPWREEKGYDTARWVYVEYIDAEDAARGEAMKAEIDAEMRVEREAAAPTEGSGR</sequence>
<name>A0A0W7X3N0_9ACTN</name>
<protein>
    <submittedName>
        <fullName evidence="1">Uncharacterized protein</fullName>
    </submittedName>
</protein>
<dbReference type="AlphaFoldDB" id="A0A0W7X3N0"/>
<reference evidence="1 2" key="1">
    <citation type="submission" date="2015-12" db="EMBL/GenBank/DDBJ databases">
        <title>Draft genome sequence of Streptomyces silvensis ATCC 53525, a producer of novel hormone antagonists.</title>
        <authorList>
            <person name="Johnston C.W."/>
            <person name="Li Y."/>
            <person name="Magarvey N.A."/>
        </authorList>
    </citation>
    <scope>NUCLEOTIDE SEQUENCE [LARGE SCALE GENOMIC DNA]</scope>
    <source>
        <strain evidence="1 2">ATCC 53525</strain>
    </source>
</reference>
<evidence type="ECO:0000313" key="2">
    <source>
        <dbReference type="Proteomes" id="UP000054804"/>
    </source>
</evidence>
<evidence type="ECO:0000313" key="1">
    <source>
        <dbReference type="EMBL" id="KUF17355.1"/>
    </source>
</evidence>
<dbReference type="EMBL" id="LOCL01000034">
    <property type="protein sequence ID" value="KUF17355.1"/>
    <property type="molecule type" value="Genomic_DNA"/>
</dbReference>
<accession>A0A0W7X3N0</accession>
<organism evidence="1 2">
    <name type="scientific">Streptomyces silvensis</name>
    <dbReference type="NCBI Taxonomy" id="1765722"/>
    <lineage>
        <taxon>Bacteria</taxon>
        <taxon>Bacillati</taxon>
        <taxon>Actinomycetota</taxon>
        <taxon>Actinomycetes</taxon>
        <taxon>Kitasatosporales</taxon>
        <taxon>Streptomycetaceae</taxon>
        <taxon>Streptomyces</taxon>
    </lineage>
</organism>
<keyword evidence="2" id="KW-1185">Reference proteome</keyword>
<proteinExistence type="predicted"/>
<dbReference type="STRING" id="1765722.AT728_16250"/>